<keyword evidence="1" id="KW-0614">Plasmid</keyword>
<dbReference type="RefSeq" id="WP_075701394.1">
    <property type="nucleotide sequence ID" value="NZ_CP074130.1"/>
</dbReference>
<proteinExistence type="predicted"/>
<dbReference type="Proteomes" id="UP000680706">
    <property type="component" value="Plasmid pAb134-04"/>
</dbReference>
<protein>
    <submittedName>
        <fullName evidence="1">Trypsin-like peptidase domain-containing protein</fullName>
    </submittedName>
</protein>
<sequence length="678" mass="75067">MEKFYMRTLLIFLSIYLSGIVVIMTGHAQEAVSSKESAISAKQLVVMIDGRFPTTGELTEGAGIVVGRKGGLVYIATAGHVVQGFSETAIDIMVQFQDRPGEEVAATLWPSNLDKGIDLAILVVPEDRAPETITSVKELSAARLSQEVKEGEGAYLFGQPSGRVWSGNKRPEKVVTSTLTSIEIESNSVVPGMSGGATFDEGLRLVGLIIETENGLARIIPMRLLKETLERAGYPFDLTDAEAQRIDFLNNTERLKTLRALGIAFNEDGYLDAIKKNKIEALEIFHREVPFFNAESFYEWVEQNQSGFDLTERNNIAKYVGKFDIPHISLVKTKIGQQVSFISGFLKEARMSGLNISKLCREFNELEPLLIGAPTKACLDGEDIGLWLLALYEIAENYGSDEVELEDYGIYSYIPTWFMQGKAPENIQKISFPHTATSSNVPQCGYSLANTRFTVWENEYVIIPDSGKAIYPRNGRYVKSNIGTDSKICFSFFYDGLKKSQHVQCRGEVLLYRYCSSDTVNWIGVRNHLLSDVESAKRISNLQYVGKLTNQAWRASDYLAGVWASKNNNKAILYLSCKGNYIFALSSLSRLFGALPNRVTVKFDFGREVYETEFVGQSDASGLVESDYVAFFTRQLAGALAGSYTSVKISLEGKEIGILPLRDSSWAINKGLAGCLAS</sequence>
<reference evidence="1 2" key="1">
    <citation type="journal article" date="2021" name="Angew. Chem. Int. Ed. Engl.">
        <title>A novel family of nonribosomal peptides modulate collective behavior in Pseudovibrio bacteria isolated from marine sponges.</title>
        <authorList>
            <person name="Ioca L.P."/>
            <person name="Dai Y."/>
            <person name="Kunakom S."/>
            <person name="Diaz-Espinosa J."/>
            <person name="Krunic A."/>
            <person name="Crnkovic C.M."/>
            <person name="Orjala J."/>
            <person name="Sanchez L.M."/>
            <person name="Ferreira A.G."/>
            <person name="Berlinck R.G.S."/>
            <person name="Eustaquio A.S."/>
        </authorList>
    </citation>
    <scope>NUCLEOTIDE SEQUENCE [LARGE SCALE GENOMIC DNA]</scope>
    <source>
        <strain evidence="1 2">Ab134</strain>
        <plasmid evidence="1 2">pAb134-04</plasmid>
    </source>
</reference>
<dbReference type="InterPro" id="IPR009003">
    <property type="entry name" value="Peptidase_S1_PA"/>
</dbReference>
<dbReference type="Pfam" id="PF13365">
    <property type="entry name" value="Trypsin_2"/>
    <property type="match status" value="1"/>
</dbReference>
<gene>
    <name evidence="1" type="ORF">KGB56_26530</name>
</gene>
<keyword evidence="2" id="KW-1185">Reference proteome</keyword>
<evidence type="ECO:0000313" key="2">
    <source>
        <dbReference type="Proteomes" id="UP000680706"/>
    </source>
</evidence>
<geneLocation type="plasmid" evidence="1 2">
    <name>pAb134-04</name>
</geneLocation>
<dbReference type="Gene3D" id="2.40.10.120">
    <property type="match status" value="1"/>
</dbReference>
<accession>A0ABX8AVR7</accession>
<organism evidence="1 2">
    <name type="scientific">Pseudovibrio brasiliensis</name>
    <dbReference type="NCBI Taxonomy" id="1898042"/>
    <lineage>
        <taxon>Bacteria</taxon>
        <taxon>Pseudomonadati</taxon>
        <taxon>Pseudomonadota</taxon>
        <taxon>Alphaproteobacteria</taxon>
        <taxon>Hyphomicrobiales</taxon>
        <taxon>Stappiaceae</taxon>
        <taxon>Pseudovibrio</taxon>
    </lineage>
</organism>
<name>A0ABX8AVR7_9HYPH</name>
<dbReference type="SUPFAM" id="SSF50494">
    <property type="entry name" value="Trypsin-like serine proteases"/>
    <property type="match status" value="1"/>
</dbReference>
<dbReference type="EMBL" id="CP074130">
    <property type="protein sequence ID" value="QUS59153.1"/>
    <property type="molecule type" value="Genomic_DNA"/>
</dbReference>
<evidence type="ECO:0000313" key="1">
    <source>
        <dbReference type="EMBL" id="QUS59153.1"/>
    </source>
</evidence>